<dbReference type="GO" id="GO:0003676">
    <property type="term" value="F:nucleic acid binding"/>
    <property type="evidence" value="ECO:0007669"/>
    <property type="project" value="InterPro"/>
</dbReference>
<dbReference type="SUPFAM" id="SSF52980">
    <property type="entry name" value="Restriction endonuclease-like"/>
    <property type="match status" value="1"/>
</dbReference>
<dbReference type="RefSeq" id="WP_168629906.1">
    <property type="nucleotide sequence ID" value="NZ_BONL01000007.1"/>
</dbReference>
<reference evidence="3 4" key="1">
    <citation type="submission" date="2020-04" db="EMBL/GenBank/DDBJ databases">
        <title>MicrobeNet Type strains.</title>
        <authorList>
            <person name="Nicholson A.C."/>
        </authorList>
    </citation>
    <scope>NUCLEOTIDE SEQUENCE [LARGE SCALE GENOMIC DNA]</scope>
    <source>
        <strain evidence="3 4">ATCC BAA-788</strain>
    </source>
</reference>
<dbReference type="Proteomes" id="UP000581206">
    <property type="component" value="Unassembled WGS sequence"/>
</dbReference>
<proteinExistence type="inferred from homology"/>
<dbReference type="NCBIfam" id="TIGR00252">
    <property type="entry name" value="YraN family protein"/>
    <property type="match status" value="1"/>
</dbReference>
<name>A0A7X6QZ23_9CELL</name>
<evidence type="ECO:0000256" key="1">
    <source>
        <dbReference type="ARBA" id="ARBA00006738"/>
    </source>
</evidence>
<dbReference type="AlphaFoldDB" id="A0A7X6QZ23"/>
<dbReference type="NCBIfam" id="NF009150">
    <property type="entry name" value="PRK12497.1-3"/>
    <property type="match status" value="1"/>
</dbReference>
<sequence length="118" mass="13050">MPDRRSTGRRGEDLAARWIEARGWRVIDRNWRCAAGEIDLVALDGRQLVIVEVKTRTGTGYGHPAEAVTDAKLHRLRRLAAHWLAAHDEHPAGVRVDVIAVLLPPGGPARIELLAGER</sequence>
<evidence type="ECO:0000313" key="4">
    <source>
        <dbReference type="Proteomes" id="UP000581206"/>
    </source>
</evidence>
<dbReference type="EMBL" id="JAAXOX010000003">
    <property type="protein sequence ID" value="NKY22809.1"/>
    <property type="molecule type" value="Genomic_DNA"/>
</dbReference>
<evidence type="ECO:0000256" key="2">
    <source>
        <dbReference type="HAMAP-Rule" id="MF_00048"/>
    </source>
</evidence>
<comment type="caution">
    <text evidence="3">The sequence shown here is derived from an EMBL/GenBank/DDBJ whole genome shotgun (WGS) entry which is preliminary data.</text>
</comment>
<organism evidence="3 4">
    <name type="scientific">Cellulomonas denverensis</name>
    <dbReference type="NCBI Taxonomy" id="264297"/>
    <lineage>
        <taxon>Bacteria</taxon>
        <taxon>Bacillati</taxon>
        <taxon>Actinomycetota</taxon>
        <taxon>Actinomycetes</taxon>
        <taxon>Micrococcales</taxon>
        <taxon>Cellulomonadaceae</taxon>
        <taxon>Cellulomonas</taxon>
    </lineage>
</organism>
<gene>
    <name evidence="3" type="ORF">HGA03_09050</name>
</gene>
<dbReference type="CDD" id="cd20736">
    <property type="entry name" value="PoNe_Nuclease"/>
    <property type="match status" value="1"/>
</dbReference>
<evidence type="ECO:0000313" key="3">
    <source>
        <dbReference type="EMBL" id="NKY22809.1"/>
    </source>
</evidence>
<dbReference type="InterPro" id="IPR011335">
    <property type="entry name" value="Restrct_endonuc-II-like"/>
</dbReference>
<dbReference type="Gene3D" id="3.40.1350.10">
    <property type="match status" value="1"/>
</dbReference>
<dbReference type="Pfam" id="PF02021">
    <property type="entry name" value="UPF0102"/>
    <property type="match status" value="1"/>
</dbReference>
<accession>A0A7X6QZ23</accession>
<dbReference type="HAMAP" id="MF_00048">
    <property type="entry name" value="UPF0102"/>
    <property type="match status" value="1"/>
</dbReference>
<dbReference type="NCBIfam" id="NF009154">
    <property type="entry name" value="PRK12497.3-3"/>
    <property type="match status" value="1"/>
</dbReference>
<keyword evidence="4" id="KW-1185">Reference proteome</keyword>
<dbReference type="PANTHER" id="PTHR34039:SF1">
    <property type="entry name" value="UPF0102 PROTEIN YRAN"/>
    <property type="match status" value="1"/>
</dbReference>
<dbReference type="InterPro" id="IPR011856">
    <property type="entry name" value="tRNA_endonuc-like_dom_sf"/>
</dbReference>
<dbReference type="InterPro" id="IPR003509">
    <property type="entry name" value="UPF0102_YraN-like"/>
</dbReference>
<protein>
    <recommendedName>
        <fullName evidence="2">UPF0102 protein HGA03_09050</fullName>
    </recommendedName>
</protein>
<dbReference type="PANTHER" id="PTHR34039">
    <property type="entry name" value="UPF0102 PROTEIN YRAN"/>
    <property type="match status" value="1"/>
</dbReference>
<comment type="similarity">
    <text evidence="1 2">Belongs to the UPF0102 family.</text>
</comment>